<gene>
    <name evidence="7" type="ORF">SAMN03080594_10421</name>
</gene>
<feature type="transmembrane region" description="Helical" evidence="5">
    <location>
        <begin position="312"/>
        <end position="331"/>
    </location>
</feature>
<accession>A0A1M5BEC2</accession>
<dbReference type="InterPro" id="IPR036259">
    <property type="entry name" value="MFS_trans_sf"/>
</dbReference>
<dbReference type="OrthoDB" id="9781156at2"/>
<keyword evidence="3 5" id="KW-1133">Transmembrane helix</keyword>
<feature type="transmembrane region" description="Helical" evidence="5">
    <location>
        <begin position="275"/>
        <end position="300"/>
    </location>
</feature>
<protein>
    <submittedName>
        <fullName evidence="7">MFS transporter, ACS family, hexuronate transporter</fullName>
    </submittedName>
</protein>
<dbReference type="GO" id="GO:0015134">
    <property type="term" value="F:hexuronate transmembrane transporter activity"/>
    <property type="evidence" value="ECO:0007669"/>
    <property type="project" value="TreeGrafter"/>
</dbReference>
<dbReference type="InterPro" id="IPR050382">
    <property type="entry name" value="MFS_Na/Anion_cotransporter"/>
</dbReference>
<comment type="subcellular location">
    <subcellularLocation>
        <location evidence="1">Membrane</location>
        <topology evidence="1">Multi-pass membrane protein</topology>
    </subcellularLocation>
</comment>
<evidence type="ECO:0000256" key="3">
    <source>
        <dbReference type="ARBA" id="ARBA00022989"/>
    </source>
</evidence>
<dbReference type="PROSITE" id="PS50850">
    <property type="entry name" value="MFS"/>
    <property type="match status" value="1"/>
</dbReference>
<feature type="transmembrane region" description="Helical" evidence="5">
    <location>
        <begin position="401"/>
        <end position="420"/>
    </location>
</feature>
<keyword evidence="8" id="KW-1185">Reference proteome</keyword>
<dbReference type="InterPro" id="IPR000849">
    <property type="entry name" value="Sugar_P_transporter"/>
</dbReference>
<feature type="transmembrane region" description="Helical" evidence="5">
    <location>
        <begin position="337"/>
        <end position="355"/>
    </location>
</feature>
<feature type="domain" description="Major facilitator superfamily (MFS) profile" evidence="6">
    <location>
        <begin position="10"/>
        <end position="424"/>
    </location>
</feature>
<evidence type="ECO:0000256" key="1">
    <source>
        <dbReference type="ARBA" id="ARBA00004141"/>
    </source>
</evidence>
<evidence type="ECO:0000256" key="5">
    <source>
        <dbReference type="SAM" id="Phobius"/>
    </source>
</evidence>
<evidence type="ECO:0000256" key="4">
    <source>
        <dbReference type="ARBA" id="ARBA00023136"/>
    </source>
</evidence>
<dbReference type="EMBL" id="FQUX01000004">
    <property type="protein sequence ID" value="SHF40844.1"/>
    <property type="molecule type" value="Genomic_DNA"/>
</dbReference>
<dbReference type="AlphaFoldDB" id="A0A1M5BEC2"/>
<proteinExistence type="predicted"/>
<name>A0A1M5BEC2_9FLAO</name>
<feature type="transmembrane region" description="Helical" evidence="5">
    <location>
        <begin position="6"/>
        <end position="23"/>
    </location>
</feature>
<evidence type="ECO:0000256" key="2">
    <source>
        <dbReference type="ARBA" id="ARBA00022692"/>
    </source>
</evidence>
<sequence length="427" mass="46780">MKIKGLRWFIIGLIFLATVINYIDRSALSIMWGNENVEGSISHSLGLTKDHYSYILNIFMVAYALGQLFSGKLFDKVGTRIGYVISIGIWSLSTLLHSTVRGFLSLAFFRTTLGLSEAGNWPGAVKSNAEWFPIKERAIAQGLFNAGASIGSVIAPPLIALLFVAYGWEVTFIIVGAIGLIWIIPWLMINKAGPKKHPWITEEERKYISEGQSIADQNATEEQKGLSLKEILSYKESWAIVASRFFLEPIWWLFVGWMPIYLFDVYGFNVKEVGMFAWVPYVGAAIGSIAGGYVSGVIIAKTNSINKGRKTTIFIGGIIMVLGLIATILLADTPEKFVAIVFIVLFGFQFAIGNIQTLPSDFFSGKSVGSLAGLGGMVGVFSVIIMNFLVPVIAKVSYTPIFVAIAIFVPLGVGSIYYFAKNIKSVE</sequence>
<keyword evidence="2 5" id="KW-0812">Transmembrane</keyword>
<dbReference type="Pfam" id="PF07690">
    <property type="entry name" value="MFS_1"/>
    <property type="match status" value="1"/>
</dbReference>
<feature type="transmembrane region" description="Helical" evidence="5">
    <location>
        <begin position="367"/>
        <end position="389"/>
    </location>
</feature>
<dbReference type="PANTHER" id="PTHR11662">
    <property type="entry name" value="SOLUTE CARRIER FAMILY 17"/>
    <property type="match status" value="1"/>
</dbReference>
<evidence type="ECO:0000313" key="8">
    <source>
        <dbReference type="Proteomes" id="UP000184406"/>
    </source>
</evidence>
<dbReference type="CDD" id="cd17319">
    <property type="entry name" value="MFS_ExuT_GudP_like"/>
    <property type="match status" value="1"/>
</dbReference>
<dbReference type="PANTHER" id="PTHR11662:SF285">
    <property type="entry name" value="HEXURONATE TRANSPORTER"/>
    <property type="match status" value="1"/>
</dbReference>
<evidence type="ECO:0000313" key="7">
    <source>
        <dbReference type="EMBL" id="SHF40844.1"/>
    </source>
</evidence>
<dbReference type="InterPro" id="IPR020846">
    <property type="entry name" value="MFS_dom"/>
</dbReference>
<dbReference type="SUPFAM" id="SSF103473">
    <property type="entry name" value="MFS general substrate transporter"/>
    <property type="match status" value="1"/>
</dbReference>
<feature type="transmembrane region" description="Helical" evidence="5">
    <location>
        <begin position="170"/>
        <end position="189"/>
    </location>
</feature>
<feature type="transmembrane region" description="Helical" evidence="5">
    <location>
        <begin position="245"/>
        <end position="263"/>
    </location>
</feature>
<dbReference type="RefSeq" id="WP_072862119.1">
    <property type="nucleotide sequence ID" value="NZ_FQUX01000004.1"/>
</dbReference>
<dbReference type="GO" id="GO:0016020">
    <property type="term" value="C:membrane"/>
    <property type="evidence" value="ECO:0007669"/>
    <property type="project" value="UniProtKB-SubCell"/>
</dbReference>
<feature type="transmembrane region" description="Helical" evidence="5">
    <location>
        <begin position="143"/>
        <end position="164"/>
    </location>
</feature>
<dbReference type="Gene3D" id="1.20.1250.20">
    <property type="entry name" value="MFS general substrate transporter like domains"/>
    <property type="match status" value="2"/>
</dbReference>
<keyword evidence="4 5" id="KW-0472">Membrane</keyword>
<feature type="transmembrane region" description="Helical" evidence="5">
    <location>
        <begin position="52"/>
        <end position="69"/>
    </location>
</feature>
<dbReference type="Proteomes" id="UP000184406">
    <property type="component" value="Unassembled WGS sequence"/>
</dbReference>
<dbReference type="PIRSF" id="PIRSF002808">
    <property type="entry name" value="Hexose_phosphate_transp"/>
    <property type="match status" value="1"/>
</dbReference>
<reference evidence="8" key="1">
    <citation type="submission" date="2016-11" db="EMBL/GenBank/DDBJ databases">
        <authorList>
            <person name="Varghese N."/>
            <person name="Submissions S."/>
        </authorList>
    </citation>
    <scope>NUCLEOTIDE SEQUENCE [LARGE SCALE GENOMIC DNA]</scope>
    <source>
        <strain evidence="8">DSM 17539</strain>
    </source>
</reference>
<evidence type="ECO:0000259" key="6">
    <source>
        <dbReference type="PROSITE" id="PS50850"/>
    </source>
</evidence>
<organism evidence="7 8">
    <name type="scientific">Arenibacter palladensis</name>
    <dbReference type="NCBI Taxonomy" id="237373"/>
    <lineage>
        <taxon>Bacteria</taxon>
        <taxon>Pseudomonadati</taxon>
        <taxon>Bacteroidota</taxon>
        <taxon>Flavobacteriia</taxon>
        <taxon>Flavobacteriales</taxon>
        <taxon>Flavobacteriaceae</taxon>
        <taxon>Arenibacter</taxon>
    </lineage>
</organism>
<dbReference type="InterPro" id="IPR011701">
    <property type="entry name" value="MFS"/>
</dbReference>